<evidence type="ECO:0000259" key="4">
    <source>
        <dbReference type="PROSITE" id="PS50887"/>
    </source>
</evidence>
<dbReference type="InterPro" id="IPR035919">
    <property type="entry name" value="EAL_sf"/>
</dbReference>
<evidence type="ECO:0000259" key="2">
    <source>
        <dbReference type="PROSITE" id="PS50113"/>
    </source>
</evidence>
<dbReference type="InterPro" id="IPR000700">
    <property type="entry name" value="PAS-assoc_C"/>
</dbReference>
<accession>A0ABZ2S3U1</accession>
<name>A0ABZ2S3U1_9BURK</name>
<dbReference type="CDD" id="cd01949">
    <property type="entry name" value="GGDEF"/>
    <property type="match status" value="1"/>
</dbReference>
<dbReference type="PROSITE" id="PS50113">
    <property type="entry name" value="PAC"/>
    <property type="match status" value="1"/>
</dbReference>
<feature type="domain" description="EAL" evidence="3">
    <location>
        <begin position="604"/>
        <end position="858"/>
    </location>
</feature>
<dbReference type="Gene3D" id="3.30.450.20">
    <property type="entry name" value="PAS domain"/>
    <property type="match status" value="2"/>
</dbReference>
<feature type="domain" description="GGDEF" evidence="4">
    <location>
        <begin position="463"/>
        <end position="595"/>
    </location>
</feature>
<dbReference type="Proteomes" id="UP001456224">
    <property type="component" value="Chromosome"/>
</dbReference>
<dbReference type="PROSITE" id="PS50887">
    <property type="entry name" value="GGDEF"/>
    <property type="match status" value="1"/>
</dbReference>
<dbReference type="CDD" id="cd00130">
    <property type="entry name" value="PAS"/>
    <property type="match status" value="2"/>
</dbReference>
<dbReference type="InterPro" id="IPR043128">
    <property type="entry name" value="Rev_trsase/Diguanyl_cyclase"/>
</dbReference>
<keyword evidence="6" id="KW-1185">Reference proteome</keyword>
<evidence type="ECO:0000313" key="5">
    <source>
        <dbReference type="EMBL" id="WXR75381.1"/>
    </source>
</evidence>
<dbReference type="SMART" id="SM00086">
    <property type="entry name" value="PAC"/>
    <property type="match status" value="2"/>
</dbReference>
<gene>
    <name evidence="5" type="ORF">WHX56_07705</name>
</gene>
<dbReference type="PIRSF" id="PIRSF005925">
    <property type="entry name" value="Dos"/>
    <property type="match status" value="1"/>
</dbReference>
<dbReference type="Gene3D" id="3.20.20.450">
    <property type="entry name" value="EAL domain"/>
    <property type="match status" value="1"/>
</dbReference>
<dbReference type="CDD" id="cd01948">
    <property type="entry name" value="EAL"/>
    <property type="match status" value="1"/>
</dbReference>
<dbReference type="InterPro" id="IPR000160">
    <property type="entry name" value="GGDEF_dom"/>
</dbReference>
<dbReference type="SUPFAM" id="SSF55073">
    <property type="entry name" value="Nucleotide cyclase"/>
    <property type="match status" value="1"/>
</dbReference>
<feature type="domain" description="PAS" evidence="1">
    <location>
        <begin position="140"/>
        <end position="194"/>
    </location>
</feature>
<dbReference type="Pfam" id="PF13185">
    <property type="entry name" value="GAF_2"/>
    <property type="match status" value="1"/>
</dbReference>
<reference evidence="5 6" key="1">
    <citation type="submission" date="2024-03" db="EMBL/GenBank/DDBJ databases">
        <title>Reference genomes for the five species model microbial community.</title>
        <authorList>
            <person name="Padfield D."/>
        </authorList>
    </citation>
    <scope>NUCLEOTIDE SEQUENCE [LARGE SCALE GENOMIC DNA]</scope>
    <source>
        <strain evidence="5 6">AB1</strain>
    </source>
</reference>
<evidence type="ECO:0000313" key="6">
    <source>
        <dbReference type="Proteomes" id="UP001456224"/>
    </source>
</evidence>
<dbReference type="InterPro" id="IPR001633">
    <property type="entry name" value="EAL_dom"/>
</dbReference>
<dbReference type="InterPro" id="IPR012226">
    <property type="entry name" value="Diguanyl_cyclase/Pdiesterase"/>
</dbReference>
<evidence type="ECO:0000259" key="1">
    <source>
        <dbReference type="PROSITE" id="PS50112"/>
    </source>
</evidence>
<dbReference type="SUPFAM" id="SSF141868">
    <property type="entry name" value="EAL domain-like"/>
    <property type="match status" value="1"/>
</dbReference>
<proteinExistence type="predicted"/>
<dbReference type="InterPro" id="IPR000014">
    <property type="entry name" value="PAS"/>
</dbReference>
<dbReference type="Gene3D" id="3.30.70.270">
    <property type="match status" value="1"/>
</dbReference>
<dbReference type="SMART" id="SM00052">
    <property type="entry name" value="EAL"/>
    <property type="match status" value="1"/>
</dbReference>
<dbReference type="Pfam" id="PF00563">
    <property type="entry name" value="EAL"/>
    <property type="match status" value="1"/>
</dbReference>
<dbReference type="SMART" id="SM00267">
    <property type="entry name" value="GGDEF"/>
    <property type="match status" value="1"/>
</dbReference>
<dbReference type="InterPro" id="IPR029787">
    <property type="entry name" value="Nucleotide_cyclase"/>
</dbReference>
<dbReference type="Pfam" id="PF13426">
    <property type="entry name" value="PAS_9"/>
    <property type="match status" value="1"/>
</dbReference>
<dbReference type="PROSITE" id="PS50112">
    <property type="entry name" value="PAS"/>
    <property type="match status" value="1"/>
</dbReference>
<evidence type="ECO:0000259" key="3">
    <source>
        <dbReference type="PROSITE" id="PS50883"/>
    </source>
</evidence>
<dbReference type="Gene3D" id="3.30.450.40">
    <property type="match status" value="1"/>
</dbReference>
<dbReference type="PANTHER" id="PTHR44757">
    <property type="entry name" value="DIGUANYLATE CYCLASE DGCP"/>
    <property type="match status" value="1"/>
</dbReference>
<dbReference type="InterPro" id="IPR003018">
    <property type="entry name" value="GAF"/>
</dbReference>
<dbReference type="InterPro" id="IPR001610">
    <property type="entry name" value="PAC"/>
</dbReference>
<dbReference type="InterPro" id="IPR035965">
    <property type="entry name" value="PAS-like_dom_sf"/>
</dbReference>
<dbReference type="Pfam" id="PF00990">
    <property type="entry name" value="GGDEF"/>
    <property type="match status" value="1"/>
</dbReference>
<organism evidence="5 6">
    <name type="scientific">Achromobacter veterisilvae</name>
    <dbReference type="NCBI Taxonomy" id="2069367"/>
    <lineage>
        <taxon>Bacteria</taxon>
        <taxon>Pseudomonadati</taxon>
        <taxon>Pseudomonadota</taxon>
        <taxon>Betaproteobacteria</taxon>
        <taxon>Burkholderiales</taxon>
        <taxon>Alcaligenaceae</taxon>
        <taxon>Achromobacter</taxon>
    </lineage>
</organism>
<dbReference type="InterPro" id="IPR052155">
    <property type="entry name" value="Biofilm_reg_signaling"/>
</dbReference>
<dbReference type="SUPFAM" id="SSF55781">
    <property type="entry name" value="GAF domain-like"/>
    <property type="match status" value="1"/>
</dbReference>
<dbReference type="PROSITE" id="PS50883">
    <property type="entry name" value="EAL"/>
    <property type="match status" value="1"/>
</dbReference>
<dbReference type="InterPro" id="IPR029016">
    <property type="entry name" value="GAF-like_dom_sf"/>
</dbReference>
<sequence length="858" mass="93933">MLDSHPGLSAAGPQGAAWSAGNYLTSMDRALLLFDFDVAGFLSNANENFLAAVEYSREEALALRHDMLCDSLDEGKGIVGGEQVWARLLGGGHFSGTCRYRTKAGGFLWIEATYLPIRDEAGEVARITVISRRSIADAERQEEIRLLLLGINETGNAVAVSGRDGRVVYVNDGFQRMLGFSRGDAVDQELGELLAGGRQDGGTREELDRRIACREGYHKDVLVYDRAGRPLWVSVMANSVFDDRGALVNIVDVLTDITPTKVHEVLQRRVLQAMVNEASVVEVMNMVCREVERLAPEVAASVLRVDDAGLLRPLAAPSLPAAYADALDGAAIGPQVGACGTSAFLGRPVIVPDIATDPLWDGYRDLPLPEDIKACWSSPIKSSDGRVIGTFAFYFRERRLPDDFHHRLVDVCVYLCALALEREEARARIRQLAFYDELTGLPNRNLLLAQAEQAIARAEPERKRVAVLFLDLDRFKQVNDTLGHPIGDALLRDVAQRLRRLARASDIVGRLSGDEFVMLMPDFEHGRLTAAAEHVLVALAQPFSVGGITLNPSVSIGISVFPENGRDMDTLLRHADMAMYQAKTAGRNRISFFSAEMNRQAQERLALEAALRDALEAKALRLHYQPQVGLKNGTLYGVEALARWRHPTLGDISPARFVPLAEECGLIGGLGDWALREACSQLAVWRGKGLRVPSVSVNLSATNFHNLNLPRMIEAILAEFGLAPADLMLEITEGVVLDATAGTLRTIAELHRLGVRLSMDDFGTGYSSLGHLRRLIVDELKLDRSFVQGLESDDAARALTSAVIRIGESLSLPVVAEGVENEEQRRFLIEQGCAAGQGFLFSPPLPADDLEEWLRGRP</sequence>
<dbReference type="Pfam" id="PF08447">
    <property type="entry name" value="PAS_3"/>
    <property type="match status" value="1"/>
</dbReference>
<feature type="domain" description="PAC" evidence="2">
    <location>
        <begin position="217"/>
        <end position="269"/>
    </location>
</feature>
<dbReference type="NCBIfam" id="TIGR00254">
    <property type="entry name" value="GGDEF"/>
    <property type="match status" value="1"/>
</dbReference>
<dbReference type="RefSeq" id="WP_244235049.1">
    <property type="nucleotide sequence ID" value="NZ_CP148753.1"/>
</dbReference>
<protein>
    <submittedName>
        <fullName evidence="5">EAL domain-containing protein</fullName>
    </submittedName>
</protein>
<dbReference type="NCBIfam" id="TIGR00229">
    <property type="entry name" value="sensory_box"/>
    <property type="match status" value="1"/>
</dbReference>
<dbReference type="PANTHER" id="PTHR44757:SF2">
    <property type="entry name" value="BIOFILM ARCHITECTURE MAINTENANCE PROTEIN MBAA"/>
    <property type="match status" value="1"/>
</dbReference>
<dbReference type="EMBL" id="CP148753">
    <property type="protein sequence ID" value="WXR75381.1"/>
    <property type="molecule type" value="Genomic_DNA"/>
</dbReference>
<dbReference type="SMART" id="SM00065">
    <property type="entry name" value="GAF"/>
    <property type="match status" value="1"/>
</dbReference>
<dbReference type="SUPFAM" id="SSF55785">
    <property type="entry name" value="PYP-like sensor domain (PAS domain)"/>
    <property type="match status" value="2"/>
</dbReference>
<dbReference type="SMART" id="SM00091">
    <property type="entry name" value="PAS"/>
    <property type="match status" value="1"/>
</dbReference>
<dbReference type="InterPro" id="IPR013655">
    <property type="entry name" value="PAS_fold_3"/>
</dbReference>